<dbReference type="SUPFAM" id="SSF55729">
    <property type="entry name" value="Acyl-CoA N-acyltransferases (Nat)"/>
    <property type="match status" value="1"/>
</dbReference>
<organism evidence="4 5">
    <name type="scientific">Bellilinea caldifistulae</name>
    <dbReference type="NCBI Taxonomy" id="360411"/>
    <lineage>
        <taxon>Bacteria</taxon>
        <taxon>Bacillati</taxon>
        <taxon>Chloroflexota</taxon>
        <taxon>Anaerolineae</taxon>
        <taxon>Anaerolineales</taxon>
        <taxon>Anaerolineaceae</taxon>
        <taxon>Bellilinea</taxon>
    </lineage>
</organism>
<dbReference type="AlphaFoldDB" id="A0A0P6XTY8"/>
<dbReference type="STRING" id="360411.AC812_05590"/>
<evidence type="ECO:0000256" key="1">
    <source>
        <dbReference type="ARBA" id="ARBA00022679"/>
    </source>
</evidence>
<dbReference type="PROSITE" id="PS51186">
    <property type="entry name" value="GNAT"/>
    <property type="match status" value="1"/>
</dbReference>
<dbReference type="InterPro" id="IPR050832">
    <property type="entry name" value="Bact_Acetyltransf"/>
</dbReference>
<dbReference type="Gene3D" id="3.40.630.30">
    <property type="match status" value="1"/>
</dbReference>
<dbReference type="CDD" id="cd04301">
    <property type="entry name" value="NAT_SF"/>
    <property type="match status" value="1"/>
</dbReference>
<feature type="domain" description="N-acetyltransferase" evidence="3">
    <location>
        <begin position="2"/>
        <end position="146"/>
    </location>
</feature>
<evidence type="ECO:0000313" key="5">
    <source>
        <dbReference type="Proteomes" id="UP000050514"/>
    </source>
</evidence>
<reference evidence="4 5" key="1">
    <citation type="submission" date="2015-07" db="EMBL/GenBank/DDBJ databases">
        <title>Draft genome of Bellilinea caldifistulae DSM 17877.</title>
        <authorList>
            <person name="Hemp J."/>
            <person name="Ward L.M."/>
            <person name="Pace L.A."/>
            <person name="Fischer W.W."/>
        </authorList>
    </citation>
    <scope>NUCLEOTIDE SEQUENCE [LARGE SCALE GENOMIC DNA]</scope>
    <source>
        <strain evidence="4 5">GOMI-1</strain>
    </source>
</reference>
<dbReference type="PANTHER" id="PTHR43877">
    <property type="entry name" value="AMINOALKYLPHOSPHONATE N-ACETYLTRANSFERASE-RELATED-RELATED"/>
    <property type="match status" value="1"/>
</dbReference>
<dbReference type="RefSeq" id="WP_061912841.1">
    <property type="nucleotide sequence ID" value="NZ_DF967971.1"/>
</dbReference>
<protein>
    <recommendedName>
        <fullName evidence="3">N-acetyltransferase domain-containing protein</fullName>
    </recommendedName>
</protein>
<keyword evidence="1" id="KW-0808">Transferase</keyword>
<dbReference type="Pfam" id="PF00583">
    <property type="entry name" value="Acetyltransf_1"/>
    <property type="match status" value="1"/>
</dbReference>
<sequence length="146" mass="16760">MIEIRSPQTREDFKAYYDLRYRILREPWGLPRGTEKDDYEPISQHFMAVDTQTGEVLGVVKLFEKEPGVGCFSHLAVAGKAQRRGIGKMLMDAVEQAARQRGFKVLGCQARLNTTDYFKKFGYQIAGLPTQYFGTTQVVWMEKKLD</sequence>
<proteinExistence type="predicted"/>
<dbReference type="Proteomes" id="UP000050514">
    <property type="component" value="Unassembled WGS sequence"/>
</dbReference>
<evidence type="ECO:0000259" key="3">
    <source>
        <dbReference type="PROSITE" id="PS51186"/>
    </source>
</evidence>
<evidence type="ECO:0000256" key="2">
    <source>
        <dbReference type="ARBA" id="ARBA00023315"/>
    </source>
</evidence>
<dbReference type="OrthoDB" id="4305330at2"/>
<gene>
    <name evidence="4" type="ORF">AC812_05590</name>
</gene>
<name>A0A0P6XTY8_9CHLR</name>
<dbReference type="InterPro" id="IPR016181">
    <property type="entry name" value="Acyl_CoA_acyltransferase"/>
</dbReference>
<dbReference type="GO" id="GO:0016747">
    <property type="term" value="F:acyltransferase activity, transferring groups other than amino-acyl groups"/>
    <property type="evidence" value="ECO:0007669"/>
    <property type="project" value="InterPro"/>
</dbReference>
<evidence type="ECO:0000313" key="4">
    <source>
        <dbReference type="EMBL" id="KPL76765.1"/>
    </source>
</evidence>
<dbReference type="InterPro" id="IPR000182">
    <property type="entry name" value="GNAT_dom"/>
</dbReference>
<accession>A0A0P6XTY8</accession>
<keyword evidence="2" id="KW-0012">Acyltransferase</keyword>
<dbReference type="EMBL" id="LGHJ01000011">
    <property type="protein sequence ID" value="KPL76765.1"/>
    <property type="molecule type" value="Genomic_DNA"/>
</dbReference>
<comment type="caution">
    <text evidence="4">The sequence shown here is derived from an EMBL/GenBank/DDBJ whole genome shotgun (WGS) entry which is preliminary data.</text>
</comment>
<keyword evidence="5" id="KW-1185">Reference proteome</keyword>